<evidence type="ECO:0000256" key="2">
    <source>
        <dbReference type="PROSITE-ProRule" id="PRU00169"/>
    </source>
</evidence>
<dbReference type="InterPro" id="IPR011006">
    <property type="entry name" value="CheY-like_superfamily"/>
</dbReference>
<keyword evidence="2" id="KW-0597">Phosphoprotein</keyword>
<feature type="domain" description="Response regulatory" evidence="4">
    <location>
        <begin position="3"/>
        <end position="117"/>
    </location>
</feature>
<dbReference type="InterPro" id="IPR036388">
    <property type="entry name" value="WH-like_DNA-bd_sf"/>
</dbReference>
<dbReference type="Pfam" id="PF00072">
    <property type="entry name" value="Response_reg"/>
    <property type="match status" value="1"/>
</dbReference>
<gene>
    <name evidence="6" type="ORF">VB854_16750</name>
</gene>
<organism evidence="6 7">
    <name type="scientific">Limnoraphis robusta CCNP1315</name>
    <dbReference type="NCBI Taxonomy" id="3110306"/>
    <lineage>
        <taxon>Bacteria</taxon>
        <taxon>Bacillati</taxon>
        <taxon>Cyanobacteriota</taxon>
        <taxon>Cyanophyceae</taxon>
        <taxon>Oscillatoriophycideae</taxon>
        <taxon>Oscillatoriales</taxon>
        <taxon>Sirenicapillariaceae</taxon>
        <taxon>Limnoraphis</taxon>
    </lineage>
</organism>
<dbReference type="InterPro" id="IPR001867">
    <property type="entry name" value="OmpR/PhoB-type_DNA-bd"/>
</dbReference>
<dbReference type="EMBL" id="JAYGHT010000085">
    <property type="protein sequence ID" value="MEA5520596.1"/>
    <property type="molecule type" value="Genomic_DNA"/>
</dbReference>
<protein>
    <submittedName>
        <fullName evidence="6">Response regulator transcription factor</fullName>
    </submittedName>
</protein>
<dbReference type="Pfam" id="PF00486">
    <property type="entry name" value="Trans_reg_C"/>
    <property type="match status" value="1"/>
</dbReference>
<dbReference type="SUPFAM" id="SSF52172">
    <property type="entry name" value="CheY-like"/>
    <property type="match status" value="1"/>
</dbReference>
<dbReference type="InterPro" id="IPR039420">
    <property type="entry name" value="WalR-like"/>
</dbReference>
<dbReference type="SMART" id="SM00862">
    <property type="entry name" value="Trans_reg_C"/>
    <property type="match status" value="1"/>
</dbReference>
<evidence type="ECO:0000313" key="6">
    <source>
        <dbReference type="EMBL" id="MEA5520596.1"/>
    </source>
</evidence>
<dbReference type="PANTHER" id="PTHR48111:SF38">
    <property type="entry name" value="TWO-COMPONENT RESPONSE REGULATOR"/>
    <property type="match status" value="1"/>
</dbReference>
<dbReference type="RefSeq" id="WP_323224814.1">
    <property type="nucleotide sequence ID" value="NZ_JAYGHT010000085.1"/>
</dbReference>
<keyword evidence="1 3" id="KW-0238">DNA-binding</keyword>
<dbReference type="PROSITE" id="PS51755">
    <property type="entry name" value="OMPR_PHOB"/>
    <property type="match status" value="1"/>
</dbReference>
<evidence type="ECO:0000259" key="4">
    <source>
        <dbReference type="PROSITE" id="PS50110"/>
    </source>
</evidence>
<evidence type="ECO:0000259" key="5">
    <source>
        <dbReference type="PROSITE" id="PS51755"/>
    </source>
</evidence>
<keyword evidence="7" id="KW-1185">Reference proteome</keyword>
<accession>A0ABU5U0Z9</accession>
<dbReference type="Proteomes" id="UP001301728">
    <property type="component" value="Unassembled WGS sequence"/>
</dbReference>
<dbReference type="CDD" id="cd00383">
    <property type="entry name" value="trans_reg_C"/>
    <property type="match status" value="1"/>
</dbReference>
<feature type="modified residue" description="4-aspartylphosphate" evidence="2">
    <location>
        <position position="52"/>
    </location>
</feature>
<dbReference type="Gene3D" id="1.10.10.10">
    <property type="entry name" value="Winged helix-like DNA-binding domain superfamily/Winged helix DNA-binding domain"/>
    <property type="match status" value="1"/>
</dbReference>
<evidence type="ECO:0000256" key="3">
    <source>
        <dbReference type="PROSITE-ProRule" id="PRU01091"/>
    </source>
</evidence>
<feature type="DNA-binding region" description="OmpR/PhoB-type" evidence="3">
    <location>
        <begin position="133"/>
        <end position="227"/>
    </location>
</feature>
<dbReference type="InterPro" id="IPR001789">
    <property type="entry name" value="Sig_transdc_resp-reg_receiver"/>
</dbReference>
<dbReference type="PROSITE" id="PS50110">
    <property type="entry name" value="RESPONSE_REGULATORY"/>
    <property type="match status" value="1"/>
</dbReference>
<dbReference type="SMART" id="SM00448">
    <property type="entry name" value="REC"/>
    <property type="match status" value="1"/>
</dbReference>
<feature type="domain" description="OmpR/PhoB-type" evidence="5">
    <location>
        <begin position="133"/>
        <end position="227"/>
    </location>
</feature>
<sequence>MNRILIVEDEPRIVMFLEKGLGANGFATTSTSDANEVTNLAFTGSFDLILLDLGLPKKDGLTLLSELRGQGLGIPIIILTARDDIHDKVKGLSQGADDYLTKPFHFEELLARIRLRLRSQNLNGNTLNANQVETTLQVGELVINLRSRSVKLKEEEIELPAKEFNLLEVFMRHPGQVMTREQILDRVWGYDYDPGSNIVDVYVGLLRKKLPSKLIETVRGVGYRLRI</sequence>
<dbReference type="PANTHER" id="PTHR48111">
    <property type="entry name" value="REGULATOR OF RPOS"/>
    <property type="match status" value="1"/>
</dbReference>
<reference evidence="6 7" key="1">
    <citation type="submission" date="2023-12" db="EMBL/GenBank/DDBJ databases">
        <title>Baltic Sea Cyanobacteria.</title>
        <authorList>
            <person name="Delbaje E."/>
            <person name="Fewer D.P."/>
            <person name="Shishido T.K."/>
        </authorList>
    </citation>
    <scope>NUCLEOTIDE SEQUENCE [LARGE SCALE GENOMIC DNA]</scope>
    <source>
        <strain evidence="6 7">CCNP 1315</strain>
    </source>
</reference>
<dbReference type="Gene3D" id="6.10.250.690">
    <property type="match status" value="1"/>
</dbReference>
<proteinExistence type="predicted"/>
<evidence type="ECO:0000313" key="7">
    <source>
        <dbReference type="Proteomes" id="UP001301728"/>
    </source>
</evidence>
<evidence type="ECO:0000256" key="1">
    <source>
        <dbReference type="ARBA" id="ARBA00023125"/>
    </source>
</evidence>
<dbReference type="Gene3D" id="3.40.50.2300">
    <property type="match status" value="1"/>
</dbReference>
<comment type="caution">
    <text evidence="6">The sequence shown here is derived from an EMBL/GenBank/DDBJ whole genome shotgun (WGS) entry which is preliminary data.</text>
</comment>
<name>A0ABU5U0Z9_9CYAN</name>